<keyword evidence="3" id="KW-1185">Reference proteome</keyword>
<evidence type="ECO:0000256" key="1">
    <source>
        <dbReference type="SAM" id="SignalP"/>
    </source>
</evidence>
<keyword evidence="1" id="KW-0732">Signal</keyword>
<name>A0A4R1J8H3_9GAMM</name>
<evidence type="ECO:0000313" key="2">
    <source>
        <dbReference type="EMBL" id="TCK46885.1"/>
    </source>
</evidence>
<dbReference type="InterPro" id="IPR026387">
    <property type="entry name" value="OMP_w_GlyGly"/>
</dbReference>
<organism evidence="2 3">
    <name type="scientific">Celerinatantimonas diazotrophica</name>
    <dbReference type="NCBI Taxonomy" id="412034"/>
    <lineage>
        <taxon>Bacteria</taxon>
        <taxon>Pseudomonadati</taxon>
        <taxon>Pseudomonadota</taxon>
        <taxon>Gammaproteobacteria</taxon>
        <taxon>Celerinatantimonadaceae</taxon>
        <taxon>Celerinatantimonas</taxon>
    </lineage>
</organism>
<dbReference type="EMBL" id="SMGD01000016">
    <property type="protein sequence ID" value="TCK46885.1"/>
    <property type="molecule type" value="Genomic_DNA"/>
</dbReference>
<dbReference type="OrthoDB" id="6708408at2"/>
<proteinExistence type="predicted"/>
<protein>
    <submittedName>
        <fullName evidence="2">Outer membrane protein</fullName>
    </submittedName>
</protein>
<sequence length="231" mass="25334">MKKFAALTILALAGVFGSTVAQADTLGLKAGVDFWNTSHNGESVKKDGTTYHPDYDTNIRPGLYVSFEHPIPLIPNVMLRYQDLDTDGSSGGTHITSDQQMYDGVFYYQLFDNPAFGLDYGLNIKHFKGTIRGVGSSKDYTKTIPTIYLAGNVNLPMTGVQIFGNTSLMHFDGDHVADTEIGISYDVLPMVVTDLQLRAGYRVLNMDLDDAGGMDLKQTAQGWFMGIGLHF</sequence>
<accession>A0A4R1J8H3</accession>
<evidence type="ECO:0000313" key="3">
    <source>
        <dbReference type="Proteomes" id="UP000295565"/>
    </source>
</evidence>
<dbReference type="RefSeq" id="WP_131913790.1">
    <property type="nucleotide sequence ID" value="NZ_OU594967.1"/>
</dbReference>
<reference evidence="2 3" key="1">
    <citation type="submission" date="2019-03" db="EMBL/GenBank/DDBJ databases">
        <title>Genomic Encyclopedia of Type Strains, Phase IV (KMG-IV): sequencing the most valuable type-strain genomes for metagenomic binning, comparative biology and taxonomic classification.</title>
        <authorList>
            <person name="Goeker M."/>
        </authorList>
    </citation>
    <scope>NUCLEOTIDE SEQUENCE [LARGE SCALE GENOMIC DNA]</scope>
    <source>
        <strain evidence="2 3">DSM 18577</strain>
    </source>
</reference>
<dbReference type="Proteomes" id="UP000295565">
    <property type="component" value="Unassembled WGS sequence"/>
</dbReference>
<dbReference type="AlphaFoldDB" id="A0A4R1J8H3"/>
<feature type="chain" id="PRO_5020881063" evidence="1">
    <location>
        <begin position="24"/>
        <end position="231"/>
    </location>
</feature>
<dbReference type="NCBIfam" id="TIGR04219">
    <property type="entry name" value="OMP_w_GlyGly"/>
    <property type="match status" value="1"/>
</dbReference>
<feature type="signal peptide" evidence="1">
    <location>
        <begin position="1"/>
        <end position="23"/>
    </location>
</feature>
<comment type="caution">
    <text evidence="2">The sequence shown here is derived from an EMBL/GenBank/DDBJ whole genome shotgun (WGS) entry which is preliminary data.</text>
</comment>
<gene>
    <name evidence="2" type="ORF">EV690_3033</name>
</gene>